<dbReference type="RefSeq" id="WP_085757124.1">
    <property type="nucleotide sequence ID" value="NZ_CP019343.1"/>
</dbReference>
<dbReference type="Proteomes" id="UP000193450">
    <property type="component" value="Chromosome"/>
</dbReference>
<keyword evidence="4" id="KW-0472">Membrane</keyword>
<dbReference type="EMBL" id="CP019343">
    <property type="protein sequence ID" value="ARN73030.1"/>
    <property type="molecule type" value="Genomic_DNA"/>
</dbReference>
<dbReference type="SUPFAM" id="SSF54523">
    <property type="entry name" value="Pili subunits"/>
    <property type="match status" value="1"/>
</dbReference>
<dbReference type="PANTHER" id="PTHR30093:SF34">
    <property type="entry name" value="PREPILIN PEPTIDASE-DEPENDENT PROTEIN D"/>
    <property type="match status" value="1"/>
</dbReference>
<feature type="transmembrane region" description="Helical" evidence="4">
    <location>
        <begin position="7"/>
        <end position="28"/>
    </location>
</feature>
<evidence type="ECO:0000313" key="6">
    <source>
        <dbReference type="Proteomes" id="UP000193450"/>
    </source>
</evidence>
<sequence>MKSNQSGFTLIELMIVIAIIGILASVAIPQYQVYTQRAEATTSLGAMRAIQLGIQEYAATQGTLPTSLGDLTPYGLTSTDTDYAAGIVAKISVGAAGLITMTYTSTAPADLSAKTLEITPTINATSGVVTFSVTGGSVPEKLRPNF</sequence>
<dbReference type="GO" id="GO:0009289">
    <property type="term" value="C:pilus"/>
    <property type="evidence" value="ECO:0007669"/>
    <property type="project" value="InterPro"/>
</dbReference>
<dbReference type="AlphaFoldDB" id="A0A1X9N4F9"/>
<evidence type="ECO:0000256" key="3">
    <source>
        <dbReference type="RuleBase" id="RU000389"/>
    </source>
</evidence>
<accession>A0A1X9N4F9</accession>
<reference evidence="5 6" key="1">
    <citation type="submission" date="2016-11" db="EMBL/GenBank/DDBJ databases">
        <title>Trade-off between light-utilization and light-protection in marine flavobacteria.</title>
        <authorList>
            <person name="Kumagai Y."/>
        </authorList>
    </citation>
    <scope>NUCLEOTIDE SEQUENCE [LARGE SCALE GENOMIC DNA]</scope>
    <source>
        <strain evidence="5 6">NBRC 107125</strain>
    </source>
</reference>
<dbReference type="STRING" id="716816.BST96_02250"/>
<keyword evidence="2" id="KW-0488">Methylation</keyword>
<evidence type="ECO:0000256" key="2">
    <source>
        <dbReference type="ARBA" id="ARBA00022481"/>
    </source>
</evidence>
<dbReference type="PANTHER" id="PTHR30093">
    <property type="entry name" value="GENERAL SECRETION PATHWAY PROTEIN G"/>
    <property type="match status" value="1"/>
</dbReference>
<dbReference type="Gene3D" id="3.30.700.10">
    <property type="entry name" value="Glycoprotein, Type 4 Pilin"/>
    <property type="match status" value="1"/>
</dbReference>
<keyword evidence="4" id="KW-0812">Transmembrane</keyword>
<dbReference type="NCBIfam" id="TIGR02532">
    <property type="entry name" value="IV_pilin_GFxxxE"/>
    <property type="match status" value="1"/>
</dbReference>
<dbReference type="InterPro" id="IPR045584">
    <property type="entry name" value="Pilin-like"/>
</dbReference>
<dbReference type="OrthoDB" id="5296638at2"/>
<evidence type="ECO:0000313" key="5">
    <source>
        <dbReference type="EMBL" id="ARN73030.1"/>
    </source>
</evidence>
<dbReference type="InterPro" id="IPR012902">
    <property type="entry name" value="N_methyl_site"/>
</dbReference>
<evidence type="ECO:0008006" key="7">
    <source>
        <dbReference type="Google" id="ProtNLM"/>
    </source>
</evidence>
<evidence type="ECO:0000256" key="1">
    <source>
        <dbReference type="ARBA" id="ARBA00005233"/>
    </source>
</evidence>
<dbReference type="PROSITE" id="PS00409">
    <property type="entry name" value="PROKAR_NTER_METHYL"/>
    <property type="match status" value="1"/>
</dbReference>
<dbReference type="Pfam" id="PF00114">
    <property type="entry name" value="Pilin"/>
    <property type="match status" value="1"/>
</dbReference>
<protein>
    <recommendedName>
        <fullName evidence="7">Prepilin-type N-terminal cleavage/methylation domain-containing protein</fullName>
    </recommendedName>
</protein>
<gene>
    <name evidence="5" type="ORF">BST96_02250</name>
</gene>
<dbReference type="InterPro" id="IPR001082">
    <property type="entry name" value="Pilin"/>
</dbReference>
<proteinExistence type="inferred from homology"/>
<keyword evidence="6" id="KW-1185">Reference proteome</keyword>
<dbReference type="GO" id="GO:0007155">
    <property type="term" value="P:cell adhesion"/>
    <property type="evidence" value="ECO:0007669"/>
    <property type="project" value="InterPro"/>
</dbReference>
<keyword evidence="4" id="KW-1133">Transmembrane helix</keyword>
<evidence type="ECO:0000256" key="4">
    <source>
        <dbReference type="SAM" id="Phobius"/>
    </source>
</evidence>
<organism evidence="5 6">
    <name type="scientific">Oceanicoccus sagamiensis</name>
    <dbReference type="NCBI Taxonomy" id="716816"/>
    <lineage>
        <taxon>Bacteria</taxon>
        <taxon>Pseudomonadati</taxon>
        <taxon>Pseudomonadota</taxon>
        <taxon>Gammaproteobacteria</taxon>
        <taxon>Cellvibrionales</taxon>
        <taxon>Spongiibacteraceae</taxon>
        <taxon>Oceanicoccus</taxon>
    </lineage>
</organism>
<name>A0A1X9N4F9_9GAMM</name>
<comment type="similarity">
    <text evidence="1 3">Belongs to the N-Me-Phe pilin family.</text>
</comment>
<keyword evidence="3" id="KW-0281">Fimbrium</keyword>
<dbReference type="Pfam" id="PF07963">
    <property type="entry name" value="N_methyl"/>
    <property type="match status" value="1"/>
</dbReference>
<dbReference type="KEGG" id="osg:BST96_02250"/>